<dbReference type="AlphaFoldDB" id="A0A6H9YRA4"/>
<feature type="chain" id="PRO_5026196159" description="Secreted protein" evidence="1">
    <location>
        <begin position="28"/>
        <end position="227"/>
    </location>
</feature>
<name>A0A6H9YRA4_9ACTN</name>
<reference evidence="2 3" key="1">
    <citation type="submission" date="2019-09" db="EMBL/GenBank/DDBJ databases">
        <title>Actinomadura physcomitrii sp. nov., a novel actinomycete isolated from moss [Physcomitrium sphaericum (Ludw) Fuernr].</title>
        <authorList>
            <person name="Zhuang X."/>
            <person name="Liu C."/>
        </authorList>
    </citation>
    <scope>NUCLEOTIDE SEQUENCE [LARGE SCALE GENOMIC DNA]</scope>
    <source>
        <strain evidence="2 3">HMC1</strain>
    </source>
</reference>
<keyword evidence="1" id="KW-0732">Signal</keyword>
<evidence type="ECO:0008006" key="4">
    <source>
        <dbReference type="Google" id="ProtNLM"/>
    </source>
</evidence>
<proteinExistence type="predicted"/>
<feature type="signal peptide" evidence="1">
    <location>
        <begin position="1"/>
        <end position="27"/>
    </location>
</feature>
<comment type="caution">
    <text evidence="2">The sequence shown here is derived from an EMBL/GenBank/DDBJ whole genome shotgun (WGS) entry which is preliminary data.</text>
</comment>
<dbReference type="OrthoDB" id="3474403at2"/>
<dbReference type="Proteomes" id="UP000468735">
    <property type="component" value="Unassembled WGS sequence"/>
</dbReference>
<dbReference type="RefSeq" id="WP_151564507.1">
    <property type="nucleotide sequence ID" value="NZ_WBMT01000013.1"/>
</dbReference>
<evidence type="ECO:0000313" key="3">
    <source>
        <dbReference type="Proteomes" id="UP000468735"/>
    </source>
</evidence>
<evidence type="ECO:0000313" key="2">
    <source>
        <dbReference type="EMBL" id="KAB2345576.1"/>
    </source>
</evidence>
<accession>A0A6H9YRA4</accession>
<keyword evidence="3" id="KW-1185">Reference proteome</keyword>
<sequence>MARIRQTVTVGITALAVVAVAAPPASAVTTTIRKGSATADAYSGNVRASLLGEATVTTSIGSGSCNQSTMTGSINSNGSNLSISGVTFNTNGGPCTGSVSSTITPENLPWSGGNVTWDAAHTGGRDATVLISNFRIKAVVDLLGGITCYFGGNLTANGFNGDNPSRPVATNNQAQVGVTNATVNRLSGGNFFCPSTATVNATYQLLGETTPGSGTYDQSLYVTGTNP</sequence>
<gene>
    <name evidence="2" type="ORF">F8566_26900</name>
</gene>
<organism evidence="2 3">
    <name type="scientific">Actinomadura rudentiformis</name>
    <dbReference type="NCBI Taxonomy" id="359158"/>
    <lineage>
        <taxon>Bacteria</taxon>
        <taxon>Bacillati</taxon>
        <taxon>Actinomycetota</taxon>
        <taxon>Actinomycetes</taxon>
        <taxon>Streptosporangiales</taxon>
        <taxon>Thermomonosporaceae</taxon>
        <taxon>Actinomadura</taxon>
    </lineage>
</organism>
<evidence type="ECO:0000256" key="1">
    <source>
        <dbReference type="SAM" id="SignalP"/>
    </source>
</evidence>
<protein>
    <recommendedName>
        <fullName evidence="4">Secreted protein</fullName>
    </recommendedName>
</protein>
<dbReference type="EMBL" id="WBMT01000013">
    <property type="protein sequence ID" value="KAB2345576.1"/>
    <property type="molecule type" value="Genomic_DNA"/>
</dbReference>